<evidence type="ECO:0000256" key="3">
    <source>
        <dbReference type="ARBA" id="ARBA00022989"/>
    </source>
</evidence>
<dbReference type="EMBL" id="NPEX01000106">
    <property type="protein sequence ID" value="RAI43111.1"/>
    <property type="molecule type" value="Genomic_DNA"/>
</dbReference>
<dbReference type="Pfam" id="PF07681">
    <property type="entry name" value="DoxX"/>
    <property type="match status" value="1"/>
</dbReference>
<protein>
    <recommendedName>
        <fullName evidence="8">DoxX family protein</fullName>
    </recommendedName>
</protein>
<evidence type="ECO:0000256" key="1">
    <source>
        <dbReference type="ARBA" id="ARBA00004141"/>
    </source>
</evidence>
<keyword evidence="7" id="KW-1185">Reference proteome</keyword>
<comment type="caution">
    <text evidence="6">The sequence shown here is derived from an EMBL/GenBank/DDBJ whole genome shotgun (WGS) entry which is preliminary data.</text>
</comment>
<gene>
    <name evidence="6" type="ORF">CH341_16110</name>
</gene>
<feature type="transmembrane region" description="Helical" evidence="5">
    <location>
        <begin position="60"/>
        <end position="76"/>
    </location>
</feature>
<keyword evidence="3 5" id="KW-1133">Transmembrane helix</keyword>
<feature type="transmembrane region" description="Helical" evidence="5">
    <location>
        <begin position="111"/>
        <end position="132"/>
    </location>
</feature>
<evidence type="ECO:0000256" key="4">
    <source>
        <dbReference type="ARBA" id="ARBA00023136"/>
    </source>
</evidence>
<evidence type="ECO:0000313" key="7">
    <source>
        <dbReference type="Proteomes" id="UP000249130"/>
    </source>
</evidence>
<sequence>MSDMAAPAPLARLLDTPGLDYLARLALAAPFLISGIVKLVDFGGATVEVAGLGVQPAGPIAGVVIATQLVGSALLLTRRWCWIGAGLLAGFTVAATLLAHSFWAFGGPERGYQAATFFEHVAIVGGLLMAALHANRPMARS</sequence>
<keyword evidence="2 5" id="KW-0812">Transmembrane</keyword>
<accession>A0A327KXV9</accession>
<name>A0A327KXV9_9BRAD</name>
<evidence type="ECO:0008006" key="8">
    <source>
        <dbReference type="Google" id="ProtNLM"/>
    </source>
</evidence>
<evidence type="ECO:0000256" key="5">
    <source>
        <dbReference type="SAM" id="Phobius"/>
    </source>
</evidence>
<proteinExistence type="predicted"/>
<evidence type="ECO:0000256" key="2">
    <source>
        <dbReference type="ARBA" id="ARBA00022692"/>
    </source>
</evidence>
<dbReference type="AlphaFoldDB" id="A0A327KXV9"/>
<dbReference type="Proteomes" id="UP000249130">
    <property type="component" value="Unassembled WGS sequence"/>
</dbReference>
<feature type="transmembrane region" description="Helical" evidence="5">
    <location>
        <begin position="83"/>
        <end position="105"/>
    </location>
</feature>
<reference evidence="6 7" key="1">
    <citation type="submission" date="2017-07" db="EMBL/GenBank/DDBJ databases">
        <title>Draft Genome Sequences of Select Purple Nonsulfur Bacteria.</title>
        <authorList>
            <person name="Lasarre B."/>
            <person name="Mckinlay J.B."/>
        </authorList>
    </citation>
    <scope>NUCLEOTIDE SEQUENCE [LARGE SCALE GENOMIC DNA]</scope>
    <source>
        <strain evidence="6 7">DSM 5909</strain>
    </source>
</reference>
<dbReference type="OrthoDB" id="7064507at2"/>
<keyword evidence="4 5" id="KW-0472">Membrane</keyword>
<feature type="transmembrane region" description="Helical" evidence="5">
    <location>
        <begin position="21"/>
        <end position="40"/>
    </location>
</feature>
<dbReference type="RefSeq" id="WP_111420042.1">
    <property type="nucleotide sequence ID" value="NZ_NPEX01000106.1"/>
</dbReference>
<organism evidence="6 7">
    <name type="scientific">Rhodoplanes roseus</name>
    <dbReference type="NCBI Taxonomy" id="29409"/>
    <lineage>
        <taxon>Bacteria</taxon>
        <taxon>Pseudomonadati</taxon>
        <taxon>Pseudomonadota</taxon>
        <taxon>Alphaproteobacteria</taxon>
        <taxon>Hyphomicrobiales</taxon>
        <taxon>Nitrobacteraceae</taxon>
        <taxon>Rhodoplanes</taxon>
    </lineage>
</organism>
<dbReference type="InterPro" id="IPR032808">
    <property type="entry name" value="DoxX"/>
</dbReference>
<comment type="subcellular location">
    <subcellularLocation>
        <location evidence="1">Membrane</location>
        <topology evidence="1">Multi-pass membrane protein</topology>
    </subcellularLocation>
</comment>
<dbReference type="GO" id="GO:0016020">
    <property type="term" value="C:membrane"/>
    <property type="evidence" value="ECO:0007669"/>
    <property type="project" value="UniProtKB-SubCell"/>
</dbReference>
<evidence type="ECO:0000313" key="6">
    <source>
        <dbReference type="EMBL" id="RAI43111.1"/>
    </source>
</evidence>